<keyword evidence="1" id="KW-1133">Transmembrane helix</keyword>
<dbReference type="Proteomes" id="UP000607281">
    <property type="component" value="Unassembled WGS sequence"/>
</dbReference>
<dbReference type="InterPro" id="IPR029058">
    <property type="entry name" value="AB_hydrolase_fold"/>
</dbReference>
<name>A0ABR8CPT1_9NOST</name>
<keyword evidence="1" id="KW-0472">Membrane</keyword>
<keyword evidence="3" id="KW-1185">Reference proteome</keyword>
<proteinExistence type="predicted"/>
<evidence type="ECO:0000256" key="1">
    <source>
        <dbReference type="SAM" id="Phobius"/>
    </source>
</evidence>
<gene>
    <name evidence="2" type="ORF">H6G18_13750</name>
</gene>
<protein>
    <submittedName>
        <fullName evidence="2">Uncharacterized protein</fullName>
    </submittedName>
</protein>
<accession>A0ABR8CPT1</accession>
<evidence type="ECO:0000313" key="2">
    <source>
        <dbReference type="EMBL" id="MBD2345202.1"/>
    </source>
</evidence>
<sequence>MTIIICPGIHDPNLTESFILGLLSTISDSSINQKHINILVVPVQGVLTLSSLHVLHFLHDRLGSKLKSPVIFISFSAGVVGAIAAAWQWQNWGGQVKAFIAIDGWGVPLWGNFPIHRLSHDYFTHWSSLSLGSGQDNFYAEPPVDHLTMWRSPQTVKGYHVDSSVEIDTITNRLTAAEFLSSLLRNYEEK</sequence>
<dbReference type="SUPFAM" id="SSF53474">
    <property type="entry name" value="alpha/beta-Hydrolases"/>
    <property type="match status" value="1"/>
</dbReference>
<feature type="transmembrane region" description="Helical" evidence="1">
    <location>
        <begin position="36"/>
        <end position="58"/>
    </location>
</feature>
<evidence type="ECO:0000313" key="3">
    <source>
        <dbReference type="Proteomes" id="UP000607281"/>
    </source>
</evidence>
<dbReference type="RefSeq" id="WP_190407645.1">
    <property type="nucleotide sequence ID" value="NZ_JACJRF010000021.1"/>
</dbReference>
<keyword evidence="1" id="KW-0812">Transmembrane</keyword>
<comment type="caution">
    <text evidence="2">The sequence shown here is derived from an EMBL/GenBank/DDBJ whole genome shotgun (WGS) entry which is preliminary data.</text>
</comment>
<feature type="transmembrane region" description="Helical" evidence="1">
    <location>
        <begin position="70"/>
        <end position="89"/>
    </location>
</feature>
<reference evidence="2 3" key="1">
    <citation type="journal article" date="2020" name="ISME J.">
        <title>Comparative genomics reveals insights into cyanobacterial evolution and habitat adaptation.</title>
        <authorList>
            <person name="Chen M.Y."/>
            <person name="Teng W.K."/>
            <person name="Zhao L."/>
            <person name="Hu C.X."/>
            <person name="Zhou Y.K."/>
            <person name="Han B.P."/>
            <person name="Song L.R."/>
            <person name="Shu W.S."/>
        </authorList>
    </citation>
    <scope>NUCLEOTIDE SEQUENCE [LARGE SCALE GENOMIC DNA]</scope>
    <source>
        <strain evidence="2 3">FACHB-260</strain>
    </source>
</reference>
<dbReference type="EMBL" id="JACJRF010000021">
    <property type="protein sequence ID" value="MBD2345202.1"/>
    <property type="molecule type" value="Genomic_DNA"/>
</dbReference>
<organism evidence="2 3">
    <name type="scientific">Anabaena subtropica FACHB-260</name>
    <dbReference type="NCBI Taxonomy" id="2692884"/>
    <lineage>
        <taxon>Bacteria</taxon>
        <taxon>Bacillati</taxon>
        <taxon>Cyanobacteriota</taxon>
        <taxon>Cyanophyceae</taxon>
        <taxon>Nostocales</taxon>
        <taxon>Nostocaceae</taxon>
        <taxon>Anabaena</taxon>
    </lineage>
</organism>